<reference evidence="1 2" key="1">
    <citation type="submission" date="2018-05" db="EMBL/GenBank/DDBJ databases">
        <title>Reference genomes for bee gut microbiota database.</title>
        <authorList>
            <person name="Ellegaard K.M."/>
        </authorList>
    </citation>
    <scope>NUCLEOTIDE SEQUENCE [LARGE SCALE GENOMIC DNA]</scope>
    <source>
        <strain evidence="1 2">ESL0182</strain>
    </source>
</reference>
<dbReference type="EMBL" id="QGLR01000002">
    <property type="protein sequence ID" value="PXZ08596.1"/>
    <property type="molecule type" value="Genomic_DNA"/>
</dbReference>
<evidence type="ECO:0000313" key="1">
    <source>
        <dbReference type="EMBL" id="PXZ08596.1"/>
    </source>
</evidence>
<organism evidence="1 2">
    <name type="scientific">Gilliamella apicola</name>
    <dbReference type="NCBI Taxonomy" id="1196095"/>
    <lineage>
        <taxon>Bacteria</taxon>
        <taxon>Pseudomonadati</taxon>
        <taxon>Pseudomonadota</taxon>
        <taxon>Gammaproteobacteria</taxon>
        <taxon>Orbales</taxon>
        <taxon>Orbaceae</taxon>
        <taxon>Gilliamella</taxon>
    </lineage>
</organism>
<protein>
    <submittedName>
        <fullName evidence="1">Pentapeptide repeat-containing protein</fullName>
    </submittedName>
</protein>
<evidence type="ECO:0000313" key="2">
    <source>
        <dbReference type="Proteomes" id="UP000247932"/>
    </source>
</evidence>
<dbReference type="InterPro" id="IPR001646">
    <property type="entry name" value="5peptide_repeat"/>
</dbReference>
<dbReference type="RefSeq" id="WP_110432248.1">
    <property type="nucleotide sequence ID" value="NZ_QGLR01000002.1"/>
</dbReference>
<dbReference type="Gene3D" id="2.160.20.80">
    <property type="entry name" value="E3 ubiquitin-protein ligase SopA"/>
    <property type="match status" value="1"/>
</dbReference>
<dbReference type="OrthoDB" id="6506910at2"/>
<gene>
    <name evidence="1" type="ORF">DKK70_00270</name>
</gene>
<dbReference type="SUPFAM" id="SSF141571">
    <property type="entry name" value="Pentapeptide repeat-like"/>
    <property type="match status" value="1"/>
</dbReference>
<dbReference type="AlphaFoldDB" id="A0A2V4ECF8"/>
<sequence length="182" mass="20685">MDLYEILEQHKIWVETLGQEGIKANFYEADLRGANLFCADLREADLRSADLSNARLCGANLNGARLCGANLRNADLRDSNLYDADLRGANLLGANLRDADLPESTFIIQGEKYFISIVNGDCVNVGNQSYSVNQWRQFNRQTIEEINGKKLLKFYPRLLDIIDFYCGKGDRPQWLKEQNCVE</sequence>
<dbReference type="PANTHER" id="PTHR14136">
    <property type="entry name" value="BTB_POZ DOMAIN-CONTAINING PROTEIN KCTD9"/>
    <property type="match status" value="1"/>
</dbReference>
<dbReference type="InterPro" id="IPR051082">
    <property type="entry name" value="Pentapeptide-BTB/POZ_domain"/>
</dbReference>
<keyword evidence="2" id="KW-1185">Reference proteome</keyword>
<dbReference type="PANTHER" id="PTHR14136:SF17">
    <property type="entry name" value="BTB_POZ DOMAIN-CONTAINING PROTEIN KCTD9"/>
    <property type="match status" value="1"/>
</dbReference>
<dbReference type="Proteomes" id="UP000247932">
    <property type="component" value="Unassembled WGS sequence"/>
</dbReference>
<dbReference type="Pfam" id="PF00805">
    <property type="entry name" value="Pentapeptide"/>
    <property type="match status" value="1"/>
</dbReference>
<proteinExistence type="predicted"/>
<accession>A0A2V4ECF8</accession>
<name>A0A2V4ECF8_9GAMM</name>
<comment type="caution">
    <text evidence="1">The sequence shown here is derived from an EMBL/GenBank/DDBJ whole genome shotgun (WGS) entry which is preliminary data.</text>
</comment>